<dbReference type="Proteomes" id="UP000624709">
    <property type="component" value="Unassembled WGS sequence"/>
</dbReference>
<name>A0ABQ4BAF7_9ACTN</name>
<evidence type="ECO:0000313" key="3">
    <source>
        <dbReference type="Proteomes" id="UP000624709"/>
    </source>
</evidence>
<gene>
    <name evidence="2" type="ORF">Apa02nite_037270</name>
</gene>
<protein>
    <submittedName>
        <fullName evidence="2">N-acetyltransferase</fullName>
    </submittedName>
</protein>
<evidence type="ECO:0000259" key="1">
    <source>
        <dbReference type="PROSITE" id="PS51186"/>
    </source>
</evidence>
<dbReference type="PANTHER" id="PTHR43617">
    <property type="entry name" value="L-AMINO ACID N-ACETYLTRANSFERASE"/>
    <property type="match status" value="1"/>
</dbReference>
<reference evidence="2 3" key="1">
    <citation type="submission" date="2021-01" db="EMBL/GenBank/DDBJ databases">
        <title>Whole genome shotgun sequence of Actinoplanes palleronii NBRC 14916.</title>
        <authorList>
            <person name="Komaki H."/>
            <person name="Tamura T."/>
        </authorList>
    </citation>
    <scope>NUCLEOTIDE SEQUENCE [LARGE SCALE GENOMIC DNA]</scope>
    <source>
        <strain evidence="2 3">NBRC 14916</strain>
    </source>
</reference>
<dbReference type="RefSeq" id="WP_203826119.1">
    <property type="nucleotide sequence ID" value="NZ_BAAATY010000016.1"/>
</dbReference>
<accession>A0ABQ4BAF7</accession>
<dbReference type="InterPro" id="IPR050276">
    <property type="entry name" value="MshD_Acetyltransferase"/>
</dbReference>
<dbReference type="CDD" id="cd04301">
    <property type="entry name" value="NAT_SF"/>
    <property type="match status" value="1"/>
</dbReference>
<sequence>MPDLTVREMTADEFDAWHEAVMRAFATAQAEAGSGTFEENLQRTRDGQAALLPRGQETPGMIFLRGVRGDGAVVGTIWISLEHPRGFRDCAFLYEIAIDEEFQGAGYGRALLTAGEQVVRERGVPALELNVFGDNARAIGLYTTAGYRVVTQQMRKDLRSGSADHEG</sequence>
<dbReference type="SUPFAM" id="SSF55729">
    <property type="entry name" value="Acyl-CoA N-acyltransferases (Nat)"/>
    <property type="match status" value="1"/>
</dbReference>
<evidence type="ECO:0000313" key="2">
    <source>
        <dbReference type="EMBL" id="GIE67619.1"/>
    </source>
</evidence>
<keyword evidence="3" id="KW-1185">Reference proteome</keyword>
<proteinExistence type="predicted"/>
<feature type="domain" description="N-acetyltransferase" evidence="1">
    <location>
        <begin position="4"/>
        <end position="167"/>
    </location>
</feature>
<dbReference type="Pfam" id="PF00583">
    <property type="entry name" value="Acetyltransf_1"/>
    <property type="match status" value="1"/>
</dbReference>
<dbReference type="EMBL" id="BOMS01000051">
    <property type="protein sequence ID" value="GIE67619.1"/>
    <property type="molecule type" value="Genomic_DNA"/>
</dbReference>
<organism evidence="2 3">
    <name type="scientific">Actinoplanes palleronii</name>
    <dbReference type="NCBI Taxonomy" id="113570"/>
    <lineage>
        <taxon>Bacteria</taxon>
        <taxon>Bacillati</taxon>
        <taxon>Actinomycetota</taxon>
        <taxon>Actinomycetes</taxon>
        <taxon>Micromonosporales</taxon>
        <taxon>Micromonosporaceae</taxon>
        <taxon>Actinoplanes</taxon>
    </lineage>
</organism>
<dbReference type="Gene3D" id="3.40.630.30">
    <property type="match status" value="1"/>
</dbReference>
<dbReference type="PROSITE" id="PS51186">
    <property type="entry name" value="GNAT"/>
    <property type="match status" value="1"/>
</dbReference>
<dbReference type="InterPro" id="IPR000182">
    <property type="entry name" value="GNAT_dom"/>
</dbReference>
<comment type="caution">
    <text evidence="2">The sequence shown here is derived from an EMBL/GenBank/DDBJ whole genome shotgun (WGS) entry which is preliminary data.</text>
</comment>
<dbReference type="InterPro" id="IPR016181">
    <property type="entry name" value="Acyl_CoA_acyltransferase"/>
</dbReference>